<dbReference type="Gene3D" id="3.90.1150.190">
    <property type="entry name" value="SLED domain"/>
    <property type="match status" value="1"/>
</dbReference>
<evidence type="ECO:0000259" key="7">
    <source>
        <dbReference type="PROSITE" id="PS50105"/>
    </source>
</evidence>
<feature type="region of interest" description="Disordered" evidence="6">
    <location>
        <begin position="843"/>
        <end position="930"/>
    </location>
</feature>
<dbReference type="GO" id="GO:0005634">
    <property type="term" value="C:nucleus"/>
    <property type="evidence" value="ECO:0007669"/>
    <property type="project" value="UniProtKB-SubCell"/>
</dbReference>
<feature type="region of interest" description="Disordered" evidence="6">
    <location>
        <begin position="1"/>
        <end position="25"/>
    </location>
</feature>
<feature type="region of interest" description="Disordered" evidence="6">
    <location>
        <begin position="57"/>
        <end position="85"/>
    </location>
</feature>
<reference evidence="8 9" key="1">
    <citation type="submission" date="2022-05" db="EMBL/GenBank/DDBJ databases">
        <authorList>
            <consortium name="Genoscope - CEA"/>
            <person name="William W."/>
        </authorList>
    </citation>
    <scope>NUCLEOTIDE SEQUENCE [LARGE SCALE GENOMIC DNA]</scope>
</reference>
<dbReference type="InterPro" id="IPR013761">
    <property type="entry name" value="SAM/pointed_sf"/>
</dbReference>
<keyword evidence="3" id="KW-0677">Repeat</keyword>
<dbReference type="GO" id="GO:0045892">
    <property type="term" value="P:negative regulation of DNA-templated transcription"/>
    <property type="evidence" value="ECO:0007669"/>
    <property type="project" value="TreeGrafter"/>
</dbReference>
<dbReference type="PROSITE" id="PS50105">
    <property type="entry name" value="SAM_DOMAIN"/>
    <property type="match status" value="1"/>
</dbReference>
<comment type="caution">
    <text evidence="8">The sequence shown here is derived from an EMBL/GenBank/DDBJ whole genome shotgun (WGS) entry which is preliminary data.</text>
</comment>
<keyword evidence="4" id="KW-0539">Nucleus</keyword>
<dbReference type="SMART" id="SM00561">
    <property type="entry name" value="MBT"/>
    <property type="match status" value="2"/>
</dbReference>
<dbReference type="GO" id="GO:0003682">
    <property type="term" value="F:chromatin binding"/>
    <property type="evidence" value="ECO:0007669"/>
    <property type="project" value="TreeGrafter"/>
</dbReference>
<feature type="compositionally biased region" description="Low complexity" evidence="6">
    <location>
        <begin position="890"/>
        <end position="915"/>
    </location>
</feature>
<dbReference type="InterPro" id="IPR050548">
    <property type="entry name" value="PcG_chromatin_remod_factors"/>
</dbReference>
<dbReference type="InterPro" id="IPR001660">
    <property type="entry name" value="SAM"/>
</dbReference>
<dbReference type="SMART" id="SM00454">
    <property type="entry name" value="SAM"/>
    <property type="match status" value="1"/>
</dbReference>
<evidence type="ECO:0000313" key="8">
    <source>
        <dbReference type="EMBL" id="CAH3121144.1"/>
    </source>
</evidence>
<feature type="region of interest" description="Disordered" evidence="6">
    <location>
        <begin position="505"/>
        <end position="525"/>
    </location>
</feature>
<protein>
    <recommendedName>
        <fullName evidence="7">SAM domain-containing protein</fullName>
    </recommendedName>
</protein>
<dbReference type="SUPFAM" id="SSF63748">
    <property type="entry name" value="Tudor/PWWP/MBT"/>
    <property type="match status" value="2"/>
</dbReference>
<name>A0AAU9WPA9_9CNID</name>
<dbReference type="EMBL" id="CALNXJ010000018">
    <property type="protein sequence ID" value="CAH3121144.1"/>
    <property type="molecule type" value="Genomic_DNA"/>
</dbReference>
<dbReference type="Gene3D" id="1.10.150.50">
    <property type="entry name" value="Transcription Factor, Ets-1"/>
    <property type="match status" value="1"/>
</dbReference>
<dbReference type="InterPro" id="IPR038348">
    <property type="entry name" value="SLED_sf"/>
</dbReference>
<dbReference type="InterPro" id="IPR004092">
    <property type="entry name" value="Mbt"/>
</dbReference>
<dbReference type="InterPro" id="IPR021987">
    <property type="entry name" value="SLED"/>
</dbReference>
<sequence length="1189" mass="131418">MSTESEAESAAEKQNGENFNDEMKDYAKSTMNELLGMFGYEEEITREAVEELQIRLLPDEDDEQENNSALVKSTETTETESAEPVAVTLNPNEAPVVVQIPGEENSGNPSVVPLPAMKTEVVPMSEVPQATPELCSLPSGATESAKAGTALAPHFLAKPPNIKGVYCVVASLPVVNNSGKTNMVFKFWNCIMCSEYFYQKPEVVFRVEHPHLFGSHPDWLYQAAVCQKCHHTLKASKSGLSADLHPKEATNVSHVEVTDDNKLDGGKLSWKLLVTNSSSTASDSTIKNHNPVSSVEKKAALQSTTAHSSTELRDTSELLFDCYICSKQVLKNSRHGKLRRSKFPTLFSNLPESVGILKGCLTCCERLARQRDRYVTAGISEEDRDYVAHIKIWTGQDISNKLVSSGSKNSNCSTCFMCDKYIPENSQKEVKTLNRVKFPSLFSTVPDQIVKLIICDACNRKLLKVKRRFEEAQTAEEERDYWLYINSWRDQKGLEKHMYSKIYKTTPNKAPTSSDLQRPEVDEGKSVQVTYTSSPSKKPGQKFGLCKWCKKSNVLQNFTSSDGEKEISCKDLCSALCFEQAVKSIKENQSHINNTQQMSPTIKSGELAKGRILTPKKIPPALGFVLFSWDEYLAKTNSEAAPWGYFRQAQVPPYNGFQCSMKLEVADPRIVDTICVATVVGILGPRIRCRFDGTDSANDVWHLVDSREIHPVGWCEGNGGRLQPPVGFHLDPGKYSTFLAKTLASAELAPVRLFKREPTAPKENMFKVGMKLEALDPKNPLLICVATVADVDGDRIRVDFDGYLGSDYWCRYDSRDIFPVGWCHLSGHPLQPPGKTRKALKVSGKTNAVPEKSVKPEKAAKLDKAAKLEKPVKTARPEKPEKRDKKKIKVTSSVTPATVATSPVPTPVVTTPSSTRSGCDSPSSSGIDPEDGVNHTVQVFINHACEAGPHLSAAKVAGLPTCFRGTVLNVTRDCIQSVVNAAIEPSVVFGFLRSGTGRIKITAKDGKQILSCYLQVIDRVAVFWRVLEKFADNLQCCENLLCGERITGPCPKCGKSALRRNTVLPETPSLTAKKSTVGSVKRNAYSESDQQQQPSAKLPRITLDDEDTSQSPQVCSTSPPKTWSVSEVVKFIENSELAEHAEMFRKHEIDGKALLLLTREMIMSYMGLKLGPAIKLLCFIDELKNKKYS</sequence>
<dbReference type="PANTHER" id="PTHR12247">
    <property type="entry name" value="POLYCOMB GROUP PROTEIN"/>
    <property type="match status" value="1"/>
</dbReference>
<evidence type="ECO:0000313" key="9">
    <source>
        <dbReference type="Proteomes" id="UP001159428"/>
    </source>
</evidence>
<feature type="domain" description="SAM" evidence="7">
    <location>
        <begin position="1123"/>
        <end position="1186"/>
    </location>
</feature>
<feature type="repeat" description="MBT" evidence="5">
    <location>
        <begin position="627"/>
        <end position="725"/>
    </location>
</feature>
<feature type="compositionally biased region" description="Basic and acidic residues" evidence="6">
    <location>
        <begin position="852"/>
        <end position="883"/>
    </location>
</feature>
<dbReference type="Proteomes" id="UP001159428">
    <property type="component" value="Unassembled WGS sequence"/>
</dbReference>
<dbReference type="SUPFAM" id="SSF47769">
    <property type="entry name" value="SAM/Pointed domain"/>
    <property type="match status" value="1"/>
</dbReference>
<dbReference type="Pfam" id="PF00536">
    <property type="entry name" value="SAM_1"/>
    <property type="match status" value="1"/>
</dbReference>
<feature type="compositionally biased region" description="Polar residues" evidence="6">
    <location>
        <begin position="505"/>
        <end position="516"/>
    </location>
</feature>
<evidence type="ECO:0000256" key="3">
    <source>
        <dbReference type="ARBA" id="ARBA00022737"/>
    </source>
</evidence>
<feature type="compositionally biased region" description="Basic and acidic residues" evidence="6">
    <location>
        <begin position="10"/>
        <end position="25"/>
    </location>
</feature>
<feature type="compositionally biased region" description="Polar residues" evidence="6">
    <location>
        <begin position="1085"/>
        <end position="1095"/>
    </location>
</feature>
<organism evidence="8 9">
    <name type="scientific">Pocillopora meandrina</name>
    <dbReference type="NCBI Taxonomy" id="46732"/>
    <lineage>
        <taxon>Eukaryota</taxon>
        <taxon>Metazoa</taxon>
        <taxon>Cnidaria</taxon>
        <taxon>Anthozoa</taxon>
        <taxon>Hexacorallia</taxon>
        <taxon>Scleractinia</taxon>
        <taxon>Astrocoeniina</taxon>
        <taxon>Pocilloporidae</taxon>
        <taxon>Pocillopora</taxon>
    </lineage>
</organism>
<dbReference type="PANTHER" id="PTHR12247:SF132">
    <property type="entry name" value="POLYCOMB PROTEIN SCM"/>
    <property type="match status" value="1"/>
</dbReference>
<gene>
    <name evidence="8" type="ORF">PMEA_00009052</name>
</gene>
<feature type="region of interest" description="Disordered" evidence="6">
    <location>
        <begin position="1073"/>
        <end position="1099"/>
    </location>
</feature>
<evidence type="ECO:0000256" key="6">
    <source>
        <dbReference type="SAM" id="MobiDB-lite"/>
    </source>
</evidence>
<dbReference type="CDD" id="cd20091">
    <property type="entry name" value="MBT_dScm-like_rpt1"/>
    <property type="match status" value="1"/>
</dbReference>
<evidence type="ECO:0000256" key="1">
    <source>
        <dbReference type="ARBA" id="ARBA00004123"/>
    </source>
</evidence>
<accession>A0AAU9WPA9</accession>
<feature type="compositionally biased region" description="Polar residues" evidence="6">
    <location>
        <begin position="916"/>
        <end position="926"/>
    </location>
</feature>
<proteinExistence type="predicted"/>
<evidence type="ECO:0000256" key="2">
    <source>
        <dbReference type="ARBA" id="ARBA00022491"/>
    </source>
</evidence>
<dbReference type="AlphaFoldDB" id="A0AAU9WPA9"/>
<dbReference type="Pfam" id="PF02820">
    <property type="entry name" value="MBT"/>
    <property type="match status" value="2"/>
</dbReference>
<dbReference type="Gene3D" id="2.30.30.140">
    <property type="match status" value="2"/>
</dbReference>
<evidence type="ECO:0000256" key="5">
    <source>
        <dbReference type="PROSITE-ProRule" id="PRU00459"/>
    </source>
</evidence>
<comment type="subcellular location">
    <subcellularLocation>
        <location evidence="1">Nucleus</location>
    </subcellularLocation>
</comment>
<dbReference type="CDD" id="cd20092">
    <property type="entry name" value="MBT_dScm-like_rpt2"/>
    <property type="match status" value="1"/>
</dbReference>
<dbReference type="PROSITE" id="PS51079">
    <property type="entry name" value="MBT"/>
    <property type="match status" value="2"/>
</dbReference>
<dbReference type="Pfam" id="PF12140">
    <property type="entry name" value="SLED"/>
    <property type="match status" value="1"/>
</dbReference>
<evidence type="ECO:0000256" key="4">
    <source>
        <dbReference type="ARBA" id="ARBA00023242"/>
    </source>
</evidence>
<keyword evidence="9" id="KW-1185">Reference proteome</keyword>
<dbReference type="GO" id="GO:0042393">
    <property type="term" value="F:histone binding"/>
    <property type="evidence" value="ECO:0007669"/>
    <property type="project" value="TreeGrafter"/>
</dbReference>
<feature type="repeat" description="MBT" evidence="5">
    <location>
        <begin position="733"/>
        <end position="833"/>
    </location>
</feature>
<keyword evidence="2" id="KW-0678">Repressor</keyword>